<feature type="domain" description="Solute-binding protein family 5" evidence="5">
    <location>
        <begin position="65"/>
        <end position="422"/>
    </location>
</feature>
<evidence type="ECO:0000256" key="2">
    <source>
        <dbReference type="ARBA" id="ARBA00005695"/>
    </source>
</evidence>
<dbReference type="CDD" id="cd08511">
    <property type="entry name" value="PBP2_NikA_DppA_OppA_like_5"/>
    <property type="match status" value="1"/>
</dbReference>
<evidence type="ECO:0000259" key="5">
    <source>
        <dbReference type="Pfam" id="PF00496"/>
    </source>
</evidence>
<dbReference type="OrthoDB" id="8144963at2"/>
<dbReference type="PANTHER" id="PTHR30290">
    <property type="entry name" value="PERIPLASMIC BINDING COMPONENT OF ABC TRANSPORTER"/>
    <property type="match status" value="1"/>
</dbReference>
<proteinExistence type="inferred from homology"/>
<comment type="similarity">
    <text evidence="2">Belongs to the bacterial solute-binding protein 5 family.</text>
</comment>
<dbReference type="PIRSF" id="PIRSF002741">
    <property type="entry name" value="MppA"/>
    <property type="match status" value="1"/>
</dbReference>
<dbReference type="InterPro" id="IPR039424">
    <property type="entry name" value="SBP_5"/>
</dbReference>
<dbReference type="GO" id="GO:0015833">
    <property type="term" value="P:peptide transport"/>
    <property type="evidence" value="ECO:0007669"/>
    <property type="project" value="TreeGrafter"/>
</dbReference>
<dbReference type="Gene3D" id="3.40.190.10">
    <property type="entry name" value="Periplasmic binding protein-like II"/>
    <property type="match status" value="1"/>
</dbReference>
<comment type="subcellular location">
    <subcellularLocation>
        <location evidence="1">Periplasm</location>
    </subcellularLocation>
</comment>
<keyword evidence="7" id="KW-1185">Reference proteome</keyword>
<dbReference type="Gene3D" id="3.90.76.10">
    <property type="entry name" value="Dipeptide-binding Protein, Domain 1"/>
    <property type="match status" value="1"/>
</dbReference>
<evidence type="ECO:0000256" key="4">
    <source>
        <dbReference type="SAM" id="SignalP"/>
    </source>
</evidence>
<dbReference type="AlphaFoldDB" id="A0A7W6C1B9"/>
<dbReference type="EMBL" id="JACIDO010000010">
    <property type="protein sequence ID" value="MBB3937601.1"/>
    <property type="molecule type" value="Genomic_DNA"/>
</dbReference>
<keyword evidence="3 4" id="KW-0732">Signal</keyword>
<dbReference type="GO" id="GO:0043190">
    <property type="term" value="C:ATP-binding cassette (ABC) transporter complex"/>
    <property type="evidence" value="ECO:0007669"/>
    <property type="project" value="InterPro"/>
</dbReference>
<dbReference type="RefSeq" id="WP_090964949.1">
    <property type="nucleotide sequence ID" value="NZ_FOOA01000015.1"/>
</dbReference>
<evidence type="ECO:0000256" key="1">
    <source>
        <dbReference type="ARBA" id="ARBA00004418"/>
    </source>
</evidence>
<accession>A0A7W6C1B9</accession>
<dbReference type="Proteomes" id="UP000531216">
    <property type="component" value="Unassembled WGS sequence"/>
</dbReference>
<dbReference type="InterPro" id="IPR000914">
    <property type="entry name" value="SBP_5_dom"/>
</dbReference>
<gene>
    <name evidence="6" type="ORF">GGR05_003768</name>
</gene>
<dbReference type="InterPro" id="IPR030678">
    <property type="entry name" value="Peptide/Ni-bd"/>
</dbReference>
<evidence type="ECO:0000256" key="3">
    <source>
        <dbReference type="ARBA" id="ARBA00022729"/>
    </source>
</evidence>
<reference evidence="6 7" key="1">
    <citation type="submission" date="2020-08" db="EMBL/GenBank/DDBJ databases">
        <title>Genomic Encyclopedia of Type Strains, Phase IV (KMG-IV): sequencing the most valuable type-strain genomes for metagenomic binning, comparative biology and taxonomic classification.</title>
        <authorList>
            <person name="Goeker M."/>
        </authorList>
    </citation>
    <scope>NUCLEOTIDE SEQUENCE [LARGE SCALE GENOMIC DNA]</scope>
    <source>
        <strain evidence="6 7">DSM 25024</strain>
    </source>
</reference>
<dbReference type="SUPFAM" id="SSF53850">
    <property type="entry name" value="Periplasmic binding protein-like II"/>
    <property type="match status" value="1"/>
</dbReference>
<dbReference type="GO" id="GO:0030288">
    <property type="term" value="C:outer membrane-bounded periplasmic space"/>
    <property type="evidence" value="ECO:0007669"/>
    <property type="project" value="UniProtKB-ARBA"/>
</dbReference>
<feature type="chain" id="PRO_5031368852" evidence="4">
    <location>
        <begin position="23"/>
        <end position="502"/>
    </location>
</feature>
<dbReference type="PANTHER" id="PTHR30290:SF38">
    <property type="entry name" value="D,D-DIPEPTIDE-BINDING PERIPLASMIC PROTEIN DDPA-RELATED"/>
    <property type="match status" value="1"/>
</dbReference>
<evidence type="ECO:0000313" key="7">
    <source>
        <dbReference type="Proteomes" id="UP000531216"/>
    </source>
</evidence>
<comment type="caution">
    <text evidence="6">The sequence shown here is derived from an EMBL/GenBank/DDBJ whole genome shotgun (WGS) entry which is preliminary data.</text>
</comment>
<sequence>MTLRRLAVSLLLTAALAGPALSAELRIGLGDDADVLDPAQSRTFVGRIVYTALCDKLVDISTDLQIVPQLATDWKWSDDARSLVMNLRQDARFHDGEPLDAKAVVFNIERMKTLPESRRKSELASVSKVEATGAYQVTFTLGTPDVSLLAQLSDRAGMMVSPKAAAASGANFGANPVCSGPYRFVERVQQDRIVLEKFAEHWDAANYPLDRVTYLPIPDTTVRLANLRSGDLDMVERVAASDAAAVAADSSLKSETVIGLGYQALYVNVANGARADNPLGKDKRVRQAFSLAIDRDAINQVVYEGTQAAGNQPFPPESPWFNTSFPVPARDIEKAKALMAEAGVSSVDVQLQAANVPVTMQAMQVVQAMVAEAGFNVSLQATEFTTLLAAQSSGDFQISRSDWSGRLDPDGNVHQFITCAGGQNDVKYCNPALDALLDEARTIPDPAARKVKYDAATAIMQDDMPIIYLGNQSYIYAFDTDVSGFTPYPDGLIRLRGMNKAD</sequence>
<organism evidence="6 7">
    <name type="scientific">Aureimonas phyllosphaerae</name>
    <dbReference type="NCBI Taxonomy" id="1166078"/>
    <lineage>
        <taxon>Bacteria</taxon>
        <taxon>Pseudomonadati</taxon>
        <taxon>Pseudomonadota</taxon>
        <taxon>Alphaproteobacteria</taxon>
        <taxon>Hyphomicrobiales</taxon>
        <taxon>Aurantimonadaceae</taxon>
        <taxon>Aureimonas</taxon>
    </lineage>
</organism>
<evidence type="ECO:0000313" key="6">
    <source>
        <dbReference type="EMBL" id="MBB3937601.1"/>
    </source>
</evidence>
<dbReference type="Gene3D" id="3.10.105.10">
    <property type="entry name" value="Dipeptide-binding Protein, Domain 3"/>
    <property type="match status" value="1"/>
</dbReference>
<name>A0A7W6C1B9_9HYPH</name>
<dbReference type="Pfam" id="PF00496">
    <property type="entry name" value="SBP_bac_5"/>
    <property type="match status" value="1"/>
</dbReference>
<feature type="signal peptide" evidence="4">
    <location>
        <begin position="1"/>
        <end position="22"/>
    </location>
</feature>
<protein>
    <submittedName>
        <fullName evidence="6">Peptide/nickel transport system substrate-binding protein</fullName>
    </submittedName>
</protein>
<dbReference type="GO" id="GO:1904680">
    <property type="term" value="F:peptide transmembrane transporter activity"/>
    <property type="evidence" value="ECO:0007669"/>
    <property type="project" value="TreeGrafter"/>
</dbReference>